<evidence type="ECO:0000256" key="1">
    <source>
        <dbReference type="SAM" id="MobiDB-lite"/>
    </source>
</evidence>
<keyword evidence="3" id="KW-1185">Reference proteome</keyword>
<dbReference type="AlphaFoldDB" id="M7BF41"/>
<evidence type="ECO:0000313" key="2">
    <source>
        <dbReference type="EMBL" id="EMP34210.1"/>
    </source>
</evidence>
<feature type="region of interest" description="Disordered" evidence="1">
    <location>
        <begin position="28"/>
        <end position="79"/>
    </location>
</feature>
<feature type="compositionally biased region" description="Basic and acidic residues" evidence="1">
    <location>
        <begin position="28"/>
        <end position="37"/>
    </location>
</feature>
<protein>
    <submittedName>
        <fullName evidence="2">Uncharacterized protein</fullName>
    </submittedName>
</protein>
<dbReference type="Proteomes" id="UP000031443">
    <property type="component" value="Unassembled WGS sequence"/>
</dbReference>
<sequence>MLNPKYQDRCRGSAFSIVTLTRHVRQREINLADEERSTRRRNAVEDPDVPGDGAASQSCTTPEQQFQQGAFTAQSNHEG</sequence>
<dbReference type="EMBL" id="KB533466">
    <property type="protein sequence ID" value="EMP34210.1"/>
    <property type="molecule type" value="Genomic_DNA"/>
</dbReference>
<gene>
    <name evidence="2" type="ORF">UY3_08634</name>
</gene>
<organism evidence="2 3">
    <name type="scientific">Chelonia mydas</name>
    <name type="common">Green sea-turtle</name>
    <name type="synonym">Chelonia agassizi</name>
    <dbReference type="NCBI Taxonomy" id="8469"/>
    <lineage>
        <taxon>Eukaryota</taxon>
        <taxon>Metazoa</taxon>
        <taxon>Chordata</taxon>
        <taxon>Craniata</taxon>
        <taxon>Vertebrata</taxon>
        <taxon>Euteleostomi</taxon>
        <taxon>Archelosauria</taxon>
        <taxon>Testudinata</taxon>
        <taxon>Testudines</taxon>
        <taxon>Cryptodira</taxon>
        <taxon>Durocryptodira</taxon>
        <taxon>Americhelydia</taxon>
        <taxon>Chelonioidea</taxon>
        <taxon>Cheloniidae</taxon>
        <taxon>Chelonia</taxon>
    </lineage>
</organism>
<proteinExistence type="predicted"/>
<feature type="compositionally biased region" description="Polar residues" evidence="1">
    <location>
        <begin position="55"/>
        <end position="79"/>
    </location>
</feature>
<name>M7BF41_CHEMY</name>
<reference evidence="3" key="1">
    <citation type="journal article" date="2013" name="Nat. Genet.">
        <title>The draft genomes of soft-shell turtle and green sea turtle yield insights into the development and evolution of the turtle-specific body plan.</title>
        <authorList>
            <person name="Wang Z."/>
            <person name="Pascual-Anaya J."/>
            <person name="Zadissa A."/>
            <person name="Li W."/>
            <person name="Niimura Y."/>
            <person name="Huang Z."/>
            <person name="Li C."/>
            <person name="White S."/>
            <person name="Xiong Z."/>
            <person name="Fang D."/>
            <person name="Wang B."/>
            <person name="Ming Y."/>
            <person name="Chen Y."/>
            <person name="Zheng Y."/>
            <person name="Kuraku S."/>
            <person name="Pignatelli M."/>
            <person name="Herrero J."/>
            <person name="Beal K."/>
            <person name="Nozawa M."/>
            <person name="Li Q."/>
            <person name="Wang J."/>
            <person name="Zhang H."/>
            <person name="Yu L."/>
            <person name="Shigenobu S."/>
            <person name="Wang J."/>
            <person name="Liu J."/>
            <person name="Flicek P."/>
            <person name="Searle S."/>
            <person name="Wang J."/>
            <person name="Kuratani S."/>
            <person name="Yin Y."/>
            <person name="Aken B."/>
            <person name="Zhang G."/>
            <person name="Irie N."/>
        </authorList>
    </citation>
    <scope>NUCLEOTIDE SEQUENCE [LARGE SCALE GENOMIC DNA]</scope>
</reference>
<evidence type="ECO:0000313" key="3">
    <source>
        <dbReference type="Proteomes" id="UP000031443"/>
    </source>
</evidence>
<accession>M7BF41</accession>